<protein>
    <submittedName>
        <fullName evidence="2">Uncharacterized protein</fullName>
    </submittedName>
</protein>
<gene>
    <name evidence="2" type="ORF">F2Q70_00010962</name>
</gene>
<dbReference type="PANTHER" id="PTHR33067">
    <property type="entry name" value="RNA-DIRECTED DNA POLYMERASE-RELATED"/>
    <property type="match status" value="1"/>
</dbReference>
<comment type="caution">
    <text evidence="2">The sequence shown here is derived from an EMBL/GenBank/DDBJ whole genome shotgun (WGS) entry which is preliminary data.</text>
</comment>
<proteinExistence type="predicted"/>
<sequence length="453" mass="53080">MLEARVSTRRTLRRRKEKVAKHLKRGANEKEKENFQKRVVKIPLHKPFEEAYYSHRLWMFFRETRERAEDIRRMFCEAREKMRKMITLKKKSDPRRFAIPYTMQDHMGLQVEPSQELFNFVDCSQKNSGGIVRDLEVQIGNALVPVDFHVFDIKLNWNSSLLLGRAFLSTVGAVCNLQTNQLCLTLIDPNTHYDPIAVKKPQTIPRRINDPGITVACHCGDEYETEYSESIETHIATPSITKYAYDEYDEDFEEERAIEYRAILDEEDKLSHHSSWKWNAPSFDMTSLPSIDTQPQQRCRDRASTDTAAYPSIDTDLNRVRDGDYSIGSWADEHHHESFAVETVTYTTGADKLQDSFTDEELLNMQKRDDTYQFQAEAAWERTHSSQSIDTRLLLSDHESGMEKTTDHLHRQTMNFEKYCLTWRSKIEQQLPLLRQLKTQAISEFSLNIYLQN</sequence>
<dbReference type="AlphaFoldDB" id="A0A8S9MAL8"/>
<dbReference type="Gene3D" id="2.40.70.10">
    <property type="entry name" value="Acid Proteases"/>
    <property type="match status" value="1"/>
</dbReference>
<dbReference type="InterPro" id="IPR021109">
    <property type="entry name" value="Peptidase_aspartic_dom_sf"/>
</dbReference>
<evidence type="ECO:0000256" key="1">
    <source>
        <dbReference type="SAM" id="MobiDB-lite"/>
    </source>
</evidence>
<name>A0A8S9MAL8_BRACR</name>
<accession>A0A8S9MAL8</accession>
<evidence type="ECO:0000313" key="2">
    <source>
        <dbReference type="EMBL" id="KAF2615198.1"/>
    </source>
</evidence>
<dbReference type="EMBL" id="QGKY02000089">
    <property type="protein sequence ID" value="KAF2615198.1"/>
    <property type="molecule type" value="Genomic_DNA"/>
</dbReference>
<feature type="region of interest" description="Disordered" evidence="1">
    <location>
        <begin position="1"/>
        <end position="32"/>
    </location>
</feature>
<organism evidence="2">
    <name type="scientific">Brassica cretica</name>
    <name type="common">Mustard</name>
    <dbReference type="NCBI Taxonomy" id="69181"/>
    <lineage>
        <taxon>Eukaryota</taxon>
        <taxon>Viridiplantae</taxon>
        <taxon>Streptophyta</taxon>
        <taxon>Embryophyta</taxon>
        <taxon>Tracheophyta</taxon>
        <taxon>Spermatophyta</taxon>
        <taxon>Magnoliopsida</taxon>
        <taxon>eudicotyledons</taxon>
        <taxon>Gunneridae</taxon>
        <taxon>Pentapetalae</taxon>
        <taxon>rosids</taxon>
        <taxon>malvids</taxon>
        <taxon>Brassicales</taxon>
        <taxon>Brassicaceae</taxon>
        <taxon>Brassiceae</taxon>
        <taxon>Brassica</taxon>
    </lineage>
</organism>
<dbReference type="PANTHER" id="PTHR33067:SF31">
    <property type="entry name" value="RNA-DIRECTED DNA POLYMERASE"/>
    <property type="match status" value="1"/>
</dbReference>
<feature type="compositionally biased region" description="Basic residues" evidence="1">
    <location>
        <begin position="7"/>
        <end position="25"/>
    </location>
</feature>
<reference evidence="2" key="1">
    <citation type="submission" date="2019-12" db="EMBL/GenBank/DDBJ databases">
        <title>Genome sequencing and annotation of Brassica cretica.</title>
        <authorList>
            <person name="Studholme D.J."/>
            <person name="Sarris P.F."/>
        </authorList>
    </citation>
    <scope>NUCLEOTIDE SEQUENCE</scope>
    <source>
        <strain evidence="2">PFS-102/07</strain>
        <tissue evidence="2">Leaf</tissue>
    </source>
</reference>